<evidence type="ECO:0000256" key="5">
    <source>
        <dbReference type="ARBA" id="ARBA00022490"/>
    </source>
</evidence>
<evidence type="ECO:0000313" key="14">
    <source>
        <dbReference type="Proteomes" id="UP000576792"/>
    </source>
</evidence>
<evidence type="ECO:0000256" key="12">
    <source>
        <dbReference type="SAM" id="MobiDB-lite"/>
    </source>
</evidence>
<dbReference type="InterPro" id="IPR000682">
    <property type="entry name" value="PCMT"/>
</dbReference>
<dbReference type="Proteomes" id="UP000576792">
    <property type="component" value="Unassembled WGS sequence"/>
</dbReference>
<evidence type="ECO:0000256" key="10">
    <source>
        <dbReference type="ARBA" id="ARBA00031323"/>
    </source>
</evidence>
<accession>A0A846S026</accession>
<dbReference type="EMBL" id="JAATJN010000001">
    <property type="protein sequence ID" value="NJC56810.1"/>
    <property type="molecule type" value="Genomic_DNA"/>
</dbReference>
<comment type="caution">
    <text evidence="13">The sequence shown here is derived from an EMBL/GenBank/DDBJ whole genome shotgun (WGS) entry which is preliminary data.</text>
</comment>
<keyword evidence="7 13" id="KW-0808">Transferase</keyword>
<protein>
    <recommendedName>
        <fullName evidence="4">Protein-L-isoaspartate O-methyltransferase</fullName>
        <ecNumber evidence="3">2.1.1.77</ecNumber>
    </recommendedName>
    <alternativeName>
        <fullName evidence="11">L-isoaspartyl protein carboxyl methyltransferase</fullName>
    </alternativeName>
    <alternativeName>
        <fullName evidence="9">Protein L-isoaspartyl methyltransferase</fullName>
    </alternativeName>
    <alternativeName>
        <fullName evidence="10">Protein-beta-aspartate methyltransferase</fullName>
    </alternativeName>
</protein>
<evidence type="ECO:0000256" key="2">
    <source>
        <dbReference type="ARBA" id="ARBA00005369"/>
    </source>
</evidence>
<dbReference type="GO" id="GO:0032259">
    <property type="term" value="P:methylation"/>
    <property type="evidence" value="ECO:0007669"/>
    <property type="project" value="UniProtKB-KW"/>
</dbReference>
<gene>
    <name evidence="13" type="ORF">BKA07_001845</name>
</gene>
<evidence type="ECO:0000256" key="11">
    <source>
        <dbReference type="ARBA" id="ARBA00031350"/>
    </source>
</evidence>
<keyword evidence="6 13" id="KW-0489">Methyltransferase</keyword>
<name>A0A846S026_9MICO</name>
<feature type="region of interest" description="Disordered" evidence="12">
    <location>
        <begin position="26"/>
        <end position="46"/>
    </location>
</feature>
<dbReference type="RefSeq" id="WP_167950630.1">
    <property type="nucleotide sequence ID" value="NZ_BAAAPQ010000025.1"/>
</dbReference>
<feature type="compositionally biased region" description="Polar residues" evidence="12">
    <location>
        <begin position="31"/>
        <end position="46"/>
    </location>
</feature>
<dbReference type="InterPro" id="IPR029063">
    <property type="entry name" value="SAM-dependent_MTases_sf"/>
</dbReference>
<dbReference type="PANTHER" id="PTHR11579">
    <property type="entry name" value="PROTEIN-L-ISOASPARTATE O-METHYLTRANSFERASE"/>
    <property type="match status" value="1"/>
</dbReference>
<keyword evidence="14" id="KW-1185">Reference proteome</keyword>
<dbReference type="SUPFAM" id="SSF53335">
    <property type="entry name" value="S-adenosyl-L-methionine-dependent methyltransferases"/>
    <property type="match status" value="1"/>
</dbReference>
<sequence length="201" mass="21303">MEPAHPQVSVTEAFSQVPRQLFLPEEERDSASSNVPLSIGHGQTNSQPSTVADMLRLLDPQPGDRVLDIGSGSGWTSALLGVLVGRNGHVTGVERQQPLIERARKSLSLASADLNDLGTVEVMAATAGVLGLPKAAPFDRILVSAGAETLPAELVGQLALGGVMVIPVQGEMLRVERSGTEEDDVAITRHGWYRFVPLVRG</sequence>
<proteinExistence type="inferred from homology"/>
<dbReference type="GO" id="GO:0004719">
    <property type="term" value="F:protein-L-isoaspartate (D-aspartate) O-methyltransferase activity"/>
    <property type="evidence" value="ECO:0007669"/>
    <property type="project" value="UniProtKB-EC"/>
</dbReference>
<evidence type="ECO:0000256" key="9">
    <source>
        <dbReference type="ARBA" id="ARBA00030757"/>
    </source>
</evidence>
<evidence type="ECO:0000256" key="4">
    <source>
        <dbReference type="ARBA" id="ARBA00013346"/>
    </source>
</evidence>
<dbReference type="AlphaFoldDB" id="A0A846S026"/>
<comment type="similarity">
    <text evidence="2">Belongs to the methyltransferase superfamily. L-isoaspartyl/D-aspartyl protein methyltransferase family.</text>
</comment>
<evidence type="ECO:0000256" key="6">
    <source>
        <dbReference type="ARBA" id="ARBA00022603"/>
    </source>
</evidence>
<dbReference type="PANTHER" id="PTHR11579:SF0">
    <property type="entry name" value="PROTEIN-L-ISOASPARTATE(D-ASPARTATE) O-METHYLTRANSFERASE"/>
    <property type="match status" value="1"/>
</dbReference>
<comment type="subcellular location">
    <subcellularLocation>
        <location evidence="1">Cytoplasm</location>
    </subcellularLocation>
</comment>
<evidence type="ECO:0000256" key="8">
    <source>
        <dbReference type="ARBA" id="ARBA00022691"/>
    </source>
</evidence>
<evidence type="ECO:0000256" key="1">
    <source>
        <dbReference type="ARBA" id="ARBA00004496"/>
    </source>
</evidence>
<dbReference type="EC" id="2.1.1.77" evidence="3"/>
<organism evidence="13 14">
    <name type="scientific">Brevibacterium marinum</name>
    <dbReference type="NCBI Taxonomy" id="418643"/>
    <lineage>
        <taxon>Bacteria</taxon>
        <taxon>Bacillati</taxon>
        <taxon>Actinomycetota</taxon>
        <taxon>Actinomycetes</taxon>
        <taxon>Micrococcales</taxon>
        <taxon>Brevibacteriaceae</taxon>
        <taxon>Brevibacterium</taxon>
    </lineage>
</organism>
<dbReference type="Pfam" id="PF01135">
    <property type="entry name" value="PCMT"/>
    <property type="match status" value="1"/>
</dbReference>
<evidence type="ECO:0000256" key="3">
    <source>
        <dbReference type="ARBA" id="ARBA00011890"/>
    </source>
</evidence>
<evidence type="ECO:0000256" key="7">
    <source>
        <dbReference type="ARBA" id="ARBA00022679"/>
    </source>
</evidence>
<dbReference type="CDD" id="cd02440">
    <property type="entry name" value="AdoMet_MTases"/>
    <property type="match status" value="1"/>
</dbReference>
<evidence type="ECO:0000313" key="13">
    <source>
        <dbReference type="EMBL" id="NJC56810.1"/>
    </source>
</evidence>
<keyword evidence="5" id="KW-0963">Cytoplasm</keyword>
<reference evidence="13 14" key="1">
    <citation type="submission" date="2020-03" db="EMBL/GenBank/DDBJ databases">
        <title>Sequencing the genomes of 1000 actinobacteria strains.</title>
        <authorList>
            <person name="Klenk H.-P."/>
        </authorList>
    </citation>
    <scope>NUCLEOTIDE SEQUENCE [LARGE SCALE GENOMIC DNA]</scope>
    <source>
        <strain evidence="13 14">DSM 18964</strain>
    </source>
</reference>
<dbReference type="Gene3D" id="3.40.50.150">
    <property type="entry name" value="Vaccinia Virus protein VP39"/>
    <property type="match status" value="1"/>
</dbReference>
<keyword evidence="8" id="KW-0949">S-adenosyl-L-methionine</keyword>
<dbReference type="GO" id="GO:0005737">
    <property type="term" value="C:cytoplasm"/>
    <property type="evidence" value="ECO:0007669"/>
    <property type="project" value="UniProtKB-SubCell"/>
</dbReference>